<comment type="cofactor">
    <cofactor evidence="17">
        <name>heme b</name>
        <dbReference type="ChEBI" id="CHEBI:60344"/>
    </cofactor>
    <text evidence="17">Binds 2 heme groups non-covalently.</text>
</comment>
<dbReference type="Pfam" id="PF00032">
    <property type="entry name" value="Cytochrom_B_C"/>
    <property type="match status" value="1"/>
</dbReference>
<keyword evidence="7 16" id="KW-0479">Metal-binding</keyword>
<accession>A0A140F2U4</accession>
<feature type="transmembrane region" description="Helical" evidence="17">
    <location>
        <begin position="360"/>
        <end position="381"/>
    </location>
</feature>
<evidence type="ECO:0000256" key="10">
    <source>
        <dbReference type="ARBA" id="ARBA00022989"/>
    </source>
</evidence>
<dbReference type="GO" id="GO:0006122">
    <property type="term" value="P:mitochondrial electron transport, ubiquinol to cytochrome c"/>
    <property type="evidence" value="ECO:0007669"/>
    <property type="project" value="TreeGrafter"/>
</dbReference>
<comment type="cofactor">
    <cofactor evidence="16">
        <name>heme</name>
        <dbReference type="ChEBI" id="CHEBI:30413"/>
    </cofactor>
    <text evidence="16">Binds 2 heme groups non-covalently.</text>
</comment>
<feature type="transmembrane region" description="Helical" evidence="17">
    <location>
        <begin position="142"/>
        <end position="163"/>
    </location>
</feature>
<dbReference type="CDD" id="cd00284">
    <property type="entry name" value="Cytochrome_b_N"/>
    <property type="match status" value="1"/>
</dbReference>
<evidence type="ECO:0000313" key="20">
    <source>
        <dbReference type="EMBL" id="AML60728.1"/>
    </source>
</evidence>
<dbReference type="SUPFAM" id="SSF81342">
    <property type="entry name" value="Transmembrane di-heme cytochromes"/>
    <property type="match status" value="1"/>
</dbReference>
<evidence type="ECO:0000256" key="17">
    <source>
        <dbReference type="RuleBase" id="RU362117"/>
    </source>
</evidence>
<gene>
    <name evidence="20" type="primary">cob</name>
</gene>
<dbReference type="CDD" id="cd00290">
    <property type="entry name" value="cytochrome_b_C"/>
    <property type="match status" value="1"/>
</dbReference>
<sequence>MCWRWNKQLLTSILDSHIIDYPTPKNLNYMWSFGSAAGLMLVIQLLTGIFLAMHYCPKMEYAFYSVEHIMRDVRYGWIIRYIHANGASLFFIVVYCHIFRGLYYGSYIYPRHYLWLSGVLIFILMMATAFMGYVLPWGQMSFWGATVITNLFSTIPFIGFEVVEWLWGGFSVNNPTLNRFFSLHYALPFIIAGLTVIHLALLHDVGSNNPLGVEYYGNKMSFYPYFYVKDLYSFFILLILFCVFVYFFPNALNHPDNYIPADPLVTPAHIVPEWYFLPFYAILRSVPHKLGGVLAMGGALVVLLLLPFLNSSRVRSTYFRPIYSPAFWFLIFDFIFLGWIGQKEVAGPYVILGNLATLYYFFFFLVIIPFLSLVEDHLLIFDPYSKIKKRKI</sequence>
<evidence type="ECO:0000256" key="15">
    <source>
        <dbReference type="PIRSR" id="PIRSR038885-1"/>
    </source>
</evidence>
<reference evidence="20" key="1">
    <citation type="journal article" date="2016" name="Genome Biol. Evol.">
        <title>A Comparative Analysis of Mitochondrial Genomes in Eustigmatophyte Algae.</title>
        <authorList>
            <person name="Sevcikova T."/>
            <person name="Klimes V."/>
            <person name="Zbrankova V."/>
            <person name="Strnad H."/>
            <person name="Hroudova M."/>
            <person name="Vlcek C."/>
            <person name="Elias M."/>
        </authorList>
    </citation>
    <scope>NUCLEOTIDE SEQUENCE</scope>
    <source>
        <strain evidence="20">CAUP Q 202</strain>
    </source>
</reference>
<feature type="binding site" description="axial binding residue" evidence="16">
    <location>
        <position position="184"/>
    </location>
    <ligand>
        <name>heme b</name>
        <dbReference type="ChEBI" id="CHEBI:60344"/>
        <label>b562</label>
    </ligand>
    <ligandPart>
        <name>Fe</name>
        <dbReference type="ChEBI" id="CHEBI:18248"/>
    </ligandPart>
</feature>
<keyword evidence="6 17" id="KW-0812">Transmembrane</keyword>
<keyword evidence="11 16" id="KW-0408">Iron</keyword>
<dbReference type="PROSITE" id="PS51003">
    <property type="entry name" value="CYTB_CTER"/>
    <property type="match status" value="1"/>
</dbReference>
<dbReference type="InterPro" id="IPR016174">
    <property type="entry name" value="Di-haem_cyt_TM"/>
</dbReference>
<feature type="binding site" description="axial binding residue" evidence="16">
    <location>
        <position position="83"/>
    </location>
    <ligand>
        <name>heme b</name>
        <dbReference type="ChEBI" id="CHEBI:60344"/>
        <label>b562</label>
    </ligand>
    <ligandPart>
        <name>Fe</name>
        <dbReference type="ChEBI" id="CHEBI:18248"/>
    </ligandPart>
</feature>
<evidence type="ECO:0000256" key="16">
    <source>
        <dbReference type="PIRSR" id="PIRSR038885-2"/>
    </source>
</evidence>
<keyword evidence="5 17" id="KW-0679">Respiratory chain</keyword>
<evidence type="ECO:0000256" key="4">
    <source>
        <dbReference type="ARBA" id="ARBA00022617"/>
    </source>
</evidence>
<evidence type="ECO:0000256" key="8">
    <source>
        <dbReference type="ARBA" id="ARBA00022792"/>
    </source>
</evidence>
<proteinExistence type="inferred from homology"/>
<feature type="transmembrane region" description="Helical" evidence="17">
    <location>
        <begin position="226"/>
        <end position="248"/>
    </location>
</feature>
<feature type="domain" description="Cytochrome b/b6 N-terminal region profile" evidence="18">
    <location>
        <begin position="1"/>
        <end position="211"/>
    </location>
</feature>
<evidence type="ECO:0000256" key="2">
    <source>
        <dbReference type="ARBA" id="ARBA00013531"/>
    </source>
</evidence>
<dbReference type="FunFam" id="1.20.810.10:FF:000004">
    <property type="entry name" value="Cytochrome b"/>
    <property type="match status" value="1"/>
</dbReference>
<dbReference type="GO" id="GO:0046872">
    <property type="term" value="F:metal ion binding"/>
    <property type="evidence" value="ECO:0007669"/>
    <property type="project" value="UniProtKB-UniRule"/>
</dbReference>
<dbReference type="GO" id="GO:0045275">
    <property type="term" value="C:respiratory chain complex III"/>
    <property type="evidence" value="ECO:0007669"/>
    <property type="project" value="InterPro"/>
</dbReference>
<feature type="transmembrane region" description="Helical" evidence="17">
    <location>
        <begin position="290"/>
        <end position="310"/>
    </location>
</feature>
<evidence type="ECO:0000256" key="1">
    <source>
        <dbReference type="ARBA" id="ARBA00004448"/>
    </source>
</evidence>
<evidence type="ECO:0000256" key="12">
    <source>
        <dbReference type="ARBA" id="ARBA00023078"/>
    </source>
</evidence>
<feature type="binding site" description="axial binding residue" evidence="16">
    <location>
        <position position="198"/>
    </location>
    <ligand>
        <name>heme b</name>
        <dbReference type="ChEBI" id="CHEBI:60344"/>
        <label>b566</label>
    </ligand>
    <ligandPart>
        <name>Fe</name>
        <dbReference type="ChEBI" id="CHEBI:18248"/>
    </ligandPart>
</feature>
<evidence type="ECO:0000256" key="13">
    <source>
        <dbReference type="ARBA" id="ARBA00023128"/>
    </source>
</evidence>
<dbReference type="InterPro" id="IPR036150">
    <property type="entry name" value="Cyt_b/b6_C_sf"/>
</dbReference>
<keyword evidence="8" id="KW-0999">Mitochondrion inner membrane</keyword>
<keyword evidence="12" id="KW-0793">Thylakoid</keyword>
<keyword evidence="10 17" id="KW-1133">Transmembrane helix</keyword>
<keyword evidence="9 17" id="KW-0249">Electron transport</keyword>
<keyword evidence="13 17" id="KW-0496">Mitochondrion</keyword>
<evidence type="ECO:0000256" key="7">
    <source>
        <dbReference type="ARBA" id="ARBA00022723"/>
    </source>
</evidence>
<keyword evidence="4 16" id="KW-0349">Heme</keyword>
<feature type="binding site" description="axial binding residue" evidence="16">
    <location>
        <position position="97"/>
    </location>
    <ligand>
        <name>heme b</name>
        <dbReference type="ChEBI" id="CHEBI:60344"/>
        <label>b566</label>
    </ligand>
    <ligandPart>
        <name>Fe</name>
        <dbReference type="ChEBI" id="CHEBI:18248"/>
    </ligandPart>
</feature>
<evidence type="ECO:0000256" key="5">
    <source>
        <dbReference type="ARBA" id="ARBA00022660"/>
    </source>
</evidence>
<dbReference type="PANTHER" id="PTHR19271:SF16">
    <property type="entry name" value="CYTOCHROME B"/>
    <property type="match status" value="1"/>
</dbReference>
<protein>
    <recommendedName>
        <fullName evidence="2 17">Cytochrome b</fullName>
    </recommendedName>
</protein>
<feature type="transmembrane region" description="Helical" evidence="17">
    <location>
        <begin position="29"/>
        <end position="56"/>
    </location>
</feature>
<dbReference type="GO" id="GO:0005743">
    <property type="term" value="C:mitochondrial inner membrane"/>
    <property type="evidence" value="ECO:0007669"/>
    <property type="project" value="UniProtKB-SubCell"/>
</dbReference>
<evidence type="ECO:0000256" key="9">
    <source>
        <dbReference type="ARBA" id="ARBA00022982"/>
    </source>
</evidence>
<dbReference type="GO" id="GO:0016491">
    <property type="term" value="F:oxidoreductase activity"/>
    <property type="evidence" value="ECO:0007669"/>
    <property type="project" value="UniProtKB-UniRule"/>
</dbReference>
<dbReference type="SUPFAM" id="SSF81648">
    <property type="entry name" value="a domain/subunit of cytochrome bc1 complex (Ubiquinol-cytochrome c reductase)"/>
    <property type="match status" value="1"/>
</dbReference>
<dbReference type="InterPro" id="IPR048260">
    <property type="entry name" value="Cytochrome_b_C_euk/bac"/>
</dbReference>
<dbReference type="InterPro" id="IPR030689">
    <property type="entry name" value="Cytochrome_b"/>
</dbReference>
<feature type="transmembrane region" description="Helical" evidence="17">
    <location>
        <begin position="112"/>
        <end position="135"/>
    </location>
</feature>
<evidence type="ECO:0000256" key="6">
    <source>
        <dbReference type="ARBA" id="ARBA00022692"/>
    </source>
</evidence>
<dbReference type="InterPro" id="IPR005798">
    <property type="entry name" value="Cyt_b/b6_C"/>
</dbReference>
<keyword evidence="14 17" id="KW-0472">Membrane</keyword>
<comment type="similarity">
    <text evidence="17">Belongs to the cytochrome b family.</text>
</comment>
<dbReference type="Gene3D" id="1.20.810.10">
    <property type="entry name" value="Cytochrome Bc1 Complex, Chain C"/>
    <property type="match status" value="1"/>
</dbReference>
<evidence type="ECO:0000259" key="18">
    <source>
        <dbReference type="PROSITE" id="PS51002"/>
    </source>
</evidence>
<dbReference type="PIRSF" id="PIRSF038885">
    <property type="entry name" value="COB"/>
    <property type="match status" value="1"/>
</dbReference>
<name>A0A140F2U4_9STRA</name>
<dbReference type="InterPro" id="IPR005797">
    <property type="entry name" value="Cyt_b/b6_N"/>
</dbReference>
<comment type="subcellular location">
    <subcellularLocation>
        <location evidence="1">Mitochondrion inner membrane</location>
        <topology evidence="1">Multi-pass membrane protein</topology>
    </subcellularLocation>
</comment>
<geneLocation type="mitochondrion" evidence="20"/>
<dbReference type="InterPro" id="IPR027387">
    <property type="entry name" value="Cytb/b6-like_sf"/>
</dbReference>
<dbReference type="PROSITE" id="PS51002">
    <property type="entry name" value="CYTB_NTER"/>
    <property type="match status" value="1"/>
</dbReference>
<feature type="domain" description="Cytochrome b/b6 C-terminal region profile" evidence="19">
    <location>
        <begin position="212"/>
        <end position="382"/>
    </location>
</feature>
<evidence type="ECO:0000256" key="11">
    <source>
        <dbReference type="ARBA" id="ARBA00023004"/>
    </source>
</evidence>
<keyword evidence="20" id="KW-0560">Oxidoreductase</keyword>
<evidence type="ECO:0000256" key="3">
    <source>
        <dbReference type="ARBA" id="ARBA00022448"/>
    </source>
</evidence>
<evidence type="ECO:0000259" key="19">
    <source>
        <dbReference type="PROSITE" id="PS51003"/>
    </source>
</evidence>
<evidence type="ECO:0000256" key="14">
    <source>
        <dbReference type="ARBA" id="ARBA00023136"/>
    </source>
</evidence>
<feature type="transmembrane region" description="Helical" evidence="17">
    <location>
        <begin position="322"/>
        <end position="340"/>
    </location>
</feature>
<dbReference type="GO" id="GO:0008121">
    <property type="term" value="F:quinol-cytochrome-c reductase activity"/>
    <property type="evidence" value="ECO:0007669"/>
    <property type="project" value="InterPro"/>
</dbReference>
<dbReference type="Pfam" id="PF00033">
    <property type="entry name" value="Cytochrome_B"/>
    <property type="match status" value="1"/>
</dbReference>
<organism evidence="20">
    <name type="scientific">Vischeria sp. CAUP Q 202</name>
    <dbReference type="NCBI Taxonomy" id="1805947"/>
    <lineage>
        <taxon>Eukaryota</taxon>
        <taxon>Sar</taxon>
        <taxon>Stramenopiles</taxon>
        <taxon>Ochrophyta</taxon>
        <taxon>Eustigmatophyceae</taxon>
        <taxon>Eustigmatales</taxon>
        <taxon>Chlorobotryaceae</taxon>
        <taxon>Vischeria</taxon>
    </lineage>
</organism>
<dbReference type="AlphaFoldDB" id="A0A140F2U4"/>
<feature type="transmembrane region" description="Helical" evidence="17">
    <location>
        <begin position="183"/>
        <end position="205"/>
    </location>
</feature>
<comment type="function">
    <text evidence="17">Component of the ubiquinol-cytochrome c reductase complex (complex III or cytochrome b-c1 complex) that is part of the mitochondrial respiratory chain. The b-c1 complex mediates electron transfer from ubiquinol to cytochrome c. Contributes to the generation of a proton gradient across the mitochondrial membrane that is then used for ATP synthesis.</text>
</comment>
<feature type="transmembrane region" description="Helical" evidence="17">
    <location>
        <begin position="77"/>
        <end position="100"/>
    </location>
</feature>
<dbReference type="InterPro" id="IPR048259">
    <property type="entry name" value="Cytochrome_b_N_euk/bac"/>
</dbReference>
<dbReference type="EMBL" id="KU501221">
    <property type="protein sequence ID" value="AML60728.1"/>
    <property type="molecule type" value="Genomic_DNA"/>
</dbReference>
<dbReference type="PANTHER" id="PTHR19271">
    <property type="entry name" value="CYTOCHROME B"/>
    <property type="match status" value="1"/>
</dbReference>
<keyword evidence="3 17" id="KW-0813">Transport</keyword>
<feature type="binding site" evidence="15">
    <location>
        <position position="203"/>
    </location>
    <ligand>
        <name>a ubiquinone</name>
        <dbReference type="ChEBI" id="CHEBI:16389"/>
    </ligand>
</feature>